<evidence type="ECO:0000259" key="10">
    <source>
        <dbReference type="Pfam" id="PF02872"/>
    </source>
</evidence>
<dbReference type="Gene3D" id="3.60.21.10">
    <property type="match status" value="1"/>
</dbReference>
<dbReference type="InterPro" id="IPR029052">
    <property type="entry name" value="Metallo-depent_PP-like"/>
</dbReference>
<evidence type="ECO:0000313" key="11">
    <source>
        <dbReference type="EMBL" id="CAB3995943.1"/>
    </source>
</evidence>
<feature type="domain" description="5'-Nucleotidase C-terminal" evidence="10">
    <location>
        <begin position="339"/>
        <end position="483"/>
    </location>
</feature>
<dbReference type="AlphaFoldDB" id="A0A6S7GVJ0"/>
<name>A0A6S7GVJ0_PARCT</name>
<dbReference type="GO" id="GO:0008253">
    <property type="term" value="F:5'-nucleotidase activity"/>
    <property type="evidence" value="ECO:0007669"/>
    <property type="project" value="UniProtKB-EC"/>
</dbReference>
<dbReference type="GO" id="GO:0000166">
    <property type="term" value="F:nucleotide binding"/>
    <property type="evidence" value="ECO:0007669"/>
    <property type="project" value="UniProtKB-KW"/>
</dbReference>
<dbReference type="EC" id="3.1.3.5" evidence="3"/>
<dbReference type="CDD" id="cd07409">
    <property type="entry name" value="MPP_CD73_N"/>
    <property type="match status" value="1"/>
</dbReference>
<sequence>MGGRASYIREIFILFCLQVSIALCFNLTILHTNDIHGRFEETDKRGFTCHSNKEACFGGVARIATAVKEVRNKDENVVFVDGADRFTGTIWSEVYKGNASKVFFNELNYTAITLGNHDFDYGVKTLLGFLEEIKCPVVVSNMDTSKEPLWPDATQLVRTTVIVDVNGEKIGFVGYILPQTSRTSNPGENIKFLPIITSVQNAVKELESKGINKIIAVGHAGYNVDTKIAKKVVGVDVVVGGHSNTFLYSGKPPSDDKRKGPYPYIVHPDHNMSLSVPVVQAYYYTKYLGKLQVMFNDLGEVTGWSGNPVLLNSAVAKDQHVYGIVKKMKKLVDERGNEKIGQVKVQLTAMNCDTEPCFLGELITSAMVYHFRSYNASISLFHGSNLRTLPTDGQGNILYKDLFLSFPYRNTIDMVELSGTDLKSSLEATSFLQMQGLRVKYLIGKPRRVEDLQVKQVHCPTNNCYTPINMSKTYRVVSDSYFISTSNRIIAKKGRNRIRGNSIYDVLLDYLEAKYPVKNDVSIAAKLRHSFVVFLSVMVAQIIIFWH</sequence>
<dbReference type="InterPro" id="IPR006146">
    <property type="entry name" value="5'-Nucleotdase_CS"/>
</dbReference>
<comment type="caution">
    <text evidence="11">The sequence shown here is derived from an EMBL/GenBank/DDBJ whole genome shotgun (WGS) entry which is preliminary data.</text>
</comment>
<dbReference type="SUPFAM" id="SSF56300">
    <property type="entry name" value="Metallo-dependent phosphatases"/>
    <property type="match status" value="1"/>
</dbReference>
<evidence type="ECO:0000256" key="1">
    <source>
        <dbReference type="ARBA" id="ARBA00000815"/>
    </source>
</evidence>
<dbReference type="PRINTS" id="PR01607">
    <property type="entry name" value="APYRASEFAMLY"/>
</dbReference>
<dbReference type="PROSITE" id="PS00785">
    <property type="entry name" value="5_NUCLEOTIDASE_1"/>
    <property type="match status" value="1"/>
</dbReference>
<evidence type="ECO:0000256" key="7">
    <source>
        <dbReference type="ARBA" id="ARBA00022801"/>
    </source>
</evidence>
<dbReference type="Proteomes" id="UP001152795">
    <property type="component" value="Unassembled WGS sequence"/>
</dbReference>
<dbReference type="PANTHER" id="PTHR11575">
    <property type="entry name" value="5'-NUCLEOTIDASE-RELATED"/>
    <property type="match status" value="1"/>
</dbReference>
<evidence type="ECO:0000256" key="2">
    <source>
        <dbReference type="ARBA" id="ARBA00006654"/>
    </source>
</evidence>
<evidence type="ECO:0000256" key="3">
    <source>
        <dbReference type="ARBA" id="ARBA00012643"/>
    </source>
</evidence>
<dbReference type="OrthoDB" id="7722975at2759"/>
<keyword evidence="5" id="KW-0732">Signal</keyword>
<dbReference type="GO" id="GO:0009166">
    <property type="term" value="P:nucleotide catabolic process"/>
    <property type="evidence" value="ECO:0007669"/>
    <property type="project" value="InterPro"/>
</dbReference>
<evidence type="ECO:0000256" key="8">
    <source>
        <dbReference type="RuleBase" id="RU362119"/>
    </source>
</evidence>
<evidence type="ECO:0000313" key="12">
    <source>
        <dbReference type="Proteomes" id="UP001152795"/>
    </source>
</evidence>
<comment type="catalytic activity">
    <reaction evidence="1">
        <text>a ribonucleoside 5'-phosphate + H2O = a ribonucleoside + phosphate</text>
        <dbReference type="Rhea" id="RHEA:12484"/>
        <dbReference type="ChEBI" id="CHEBI:15377"/>
        <dbReference type="ChEBI" id="CHEBI:18254"/>
        <dbReference type="ChEBI" id="CHEBI:43474"/>
        <dbReference type="ChEBI" id="CHEBI:58043"/>
        <dbReference type="EC" id="3.1.3.5"/>
    </reaction>
</comment>
<organism evidence="11 12">
    <name type="scientific">Paramuricea clavata</name>
    <name type="common">Red gorgonian</name>
    <name type="synonym">Violescent sea-whip</name>
    <dbReference type="NCBI Taxonomy" id="317549"/>
    <lineage>
        <taxon>Eukaryota</taxon>
        <taxon>Metazoa</taxon>
        <taxon>Cnidaria</taxon>
        <taxon>Anthozoa</taxon>
        <taxon>Octocorallia</taxon>
        <taxon>Malacalcyonacea</taxon>
        <taxon>Plexauridae</taxon>
        <taxon>Paramuricea</taxon>
    </lineage>
</organism>
<reference evidence="11" key="1">
    <citation type="submission" date="2020-04" db="EMBL/GenBank/DDBJ databases">
        <authorList>
            <person name="Alioto T."/>
            <person name="Alioto T."/>
            <person name="Gomez Garrido J."/>
        </authorList>
    </citation>
    <scope>NUCLEOTIDE SEQUENCE</scope>
    <source>
        <strain evidence="11">A484AB</strain>
    </source>
</reference>
<keyword evidence="12" id="KW-1185">Reference proteome</keyword>
<dbReference type="FunFam" id="3.60.21.10:FF:000020">
    <property type="entry name" value="NT5E isoform 4"/>
    <property type="match status" value="1"/>
</dbReference>
<dbReference type="Pfam" id="PF02872">
    <property type="entry name" value="5_nucleotid_C"/>
    <property type="match status" value="1"/>
</dbReference>
<dbReference type="Pfam" id="PF00149">
    <property type="entry name" value="Metallophos"/>
    <property type="match status" value="1"/>
</dbReference>
<dbReference type="SUPFAM" id="SSF55816">
    <property type="entry name" value="5'-nucleotidase (syn. UDP-sugar hydrolase), C-terminal domain"/>
    <property type="match status" value="1"/>
</dbReference>
<evidence type="ECO:0000256" key="5">
    <source>
        <dbReference type="ARBA" id="ARBA00022729"/>
    </source>
</evidence>
<evidence type="ECO:0000259" key="9">
    <source>
        <dbReference type="Pfam" id="PF00149"/>
    </source>
</evidence>
<protein>
    <recommendedName>
        <fullName evidence="3">5'-nucleotidase</fullName>
        <ecNumber evidence="3">3.1.3.5</ecNumber>
    </recommendedName>
</protein>
<gene>
    <name evidence="11" type="ORF">PACLA_8A074460</name>
</gene>
<dbReference type="PANTHER" id="PTHR11575:SF24">
    <property type="entry name" value="5'-NUCLEOTIDASE"/>
    <property type="match status" value="1"/>
</dbReference>
<comment type="similarity">
    <text evidence="2 8">Belongs to the 5'-nucleotidase family.</text>
</comment>
<dbReference type="InterPro" id="IPR006179">
    <property type="entry name" value="5_nucleotidase/apyrase"/>
</dbReference>
<dbReference type="EMBL" id="CACRXK020002764">
    <property type="protein sequence ID" value="CAB3995943.1"/>
    <property type="molecule type" value="Genomic_DNA"/>
</dbReference>
<dbReference type="InterPro" id="IPR004843">
    <property type="entry name" value="Calcineurin-like_PHP"/>
</dbReference>
<dbReference type="InterPro" id="IPR008334">
    <property type="entry name" value="5'-Nucleotdase_C"/>
</dbReference>
<dbReference type="GO" id="GO:0046872">
    <property type="term" value="F:metal ion binding"/>
    <property type="evidence" value="ECO:0007669"/>
    <property type="project" value="UniProtKB-KW"/>
</dbReference>
<accession>A0A6S7GVJ0</accession>
<keyword evidence="6 8" id="KW-0547">Nucleotide-binding</keyword>
<proteinExistence type="inferred from homology"/>
<evidence type="ECO:0000256" key="6">
    <source>
        <dbReference type="ARBA" id="ARBA00022741"/>
    </source>
</evidence>
<feature type="domain" description="Calcineurin-like phosphoesterase" evidence="9">
    <location>
        <begin position="27"/>
        <end position="243"/>
    </location>
</feature>
<keyword evidence="4" id="KW-0479">Metal-binding</keyword>
<dbReference type="InterPro" id="IPR036907">
    <property type="entry name" value="5'-Nucleotdase_C_sf"/>
</dbReference>
<evidence type="ECO:0000256" key="4">
    <source>
        <dbReference type="ARBA" id="ARBA00022723"/>
    </source>
</evidence>
<dbReference type="Gene3D" id="3.90.780.10">
    <property type="entry name" value="5'-Nucleotidase, C-terminal domain"/>
    <property type="match status" value="1"/>
</dbReference>
<keyword evidence="7 8" id="KW-0378">Hydrolase</keyword>